<proteinExistence type="predicted"/>
<feature type="domain" description="Carboxylesterase type B" evidence="2">
    <location>
        <begin position="2"/>
        <end position="179"/>
    </location>
</feature>
<evidence type="ECO:0000313" key="4">
    <source>
        <dbReference type="Proteomes" id="UP000708208"/>
    </source>
</evidence>
<evidence type="ECO:0000259" key="2">
    <source>
        <dbReference type="Pfam" id="PF00135"/>
    </source>
</evidence>
<dbReference type="PANTHER" id="PTHR11559">
    <property type="entry name" value="CARBOXYLESTERASE"/>
    <property type="match status" value="1"/>
</dbReference>
<organism evidence="3 4">
    <name type="scientific">Allacma fusca</name>
    <dbReference type="NCBI Taxonomy" id="39272"/>
    <lineage>
        <taxon>Eukaryota</taxon>
        <taxon>Metazoa</taxon>
        <taxon>Ecdysozoa</taxon>
        <taxon>Arthropoda</taxon>
        <taxon>Hexapoda</taxon>
        <taxon>Collembola</taxon>
        <taxon>Symphypleona</taxon>
        <taxon>Sminthuridae</taxon>
        <taxon>Allacma</taxon>
    </lineage>
</organism>
<keyword evidence="4" id="KW-1185">Reference proteome</keyword>
<dbReference type="AlphaFoldDB" id="A0A8J2KYU4"/>
<dbReference type="OrthoDB" id="19653at2759"/>
<feature type="non-terminal residue" evidence="3">
    <location>
        <position position="1"/>
    </location>
</feature>
<dbReference type="Proteomes" id="UP000708208">
    <property type="component" value="Unassembled WGS sequence"/>
</dbReference>
<keyword evidence="1" id="KW-0325">Glycoprotein</keyword>
<dbReference type="EMBL" id="CAJVCH010525917">
    <property type="protein sequence ID" value="CAG7822273.1"/>
    <property type="molecule type" value="Genomic_DNA"/>
</dbReference>
<gene>
    <name evidence="3" type="ORF">AFUS01_LOCUS32556</name>
</gene>
<feature type="non-terminal residue" evidence="3">
    <location>
        <position position="206"/>
    </location>
</feature>
<dbReference type="Pfam" id="PF00135">
    <property type="entry name" value="COesterase"/>
    <property type="match status" value="1"/>
</dbReference>
<name>A0A8J2KYU4_9HEXA</name>
<dbReference type="InterPro" id="IPR002018">
    <property type="entry name" value="CarbesteraseB"/>
</dbReference>
<comment type="caution">
    <text evidence="3">The sequence shown here is derived from an EMBL/GenBank/DDBJ whole genome shotgun (WGS) entry which is preliminary data.</text>
</comment>
<evidence type="ECO:0000256" key="1">
    <source>
        <dbReference type="ARBA" id="ARBA00023180"/>
    </source>
</evidence>
<reference evidence="3" key="1">
    <citation type="submission" date="2021-06" db="EMBL/GenBank/DDBJ databases">
        <authorList>
            <person name="Hodson N. C."/>
            <person name="Mongue J. A."/>
            <person name="Jaron S. K."/>
        </authorList>
    </citation>
    <scope>NUCLEOTIDE SEQUENCE</scope>
</reference>
<dbReference type="InterPro" id="IPR050309">
    <property type="entry name" value="Type-B_Carboxylest/Lipase"/>
</dbReference>
<accession>A0A8J2KYU4</accession>
<sequence>AKLVECLRSKTVAELLVNYRDELGPGIPARPDLKIQTLVPSIEAVNDEEAFLVEHPLKIVTEGGAHRVPTLIGANADEGLIFSMVMYNSDEIVENYEKNWDNCICWTFGIPVDNPKATMLAGIIKEIYFPANSNLTQELKWEQFTRLFSDALFFLHISHCISVQRQFSPVYSYYFSRRGGPSLIEVQYPAMNKDSSPTMSDKSVTE</sequence>
<protein>
    <recommendedName>
        <fullName evidence="2">Carboxylesterase type B domain-containing protein</fullName>
    </recommendedName>
</protein>
<evidence type="ECO:0000313" key="3">
    <source>
        <dbReference type="EMBL" id="CAG7822273.1"/>
    </source>
</evidence>